<evidence type="ECO:0000313" key="7">
    <source>
        <dbReference type="EMBL" id="MQY27782.1"/>
    </source>
</evidence>
<keyword evidence="3" id="KW-0408">Iron</keyword>
<dbReference type="Proteomes" id="UP000431401">
    <property type="component" value="Unassembled WGS sequence"/>
</dbReference>
<dbReference type="AlphaFoldDB" id="A0A7K0DQY8"/>
<dbReference type="RefSeq" id="WP_406603490.1">
    <property type="nucleotide sequence ID" value="NZ_WEGI01000007.1"/>
</dbReference>
<feature type="domain" description="Iron-binding zinc finger CDGSH type" evidence="6">
    <location>
        <begin position="30"/>
        <end position="74"/>
    </location>
</feature>
<name>A0A7K0DQY8_9NOCA</name>
<keyword evidence="2" id="KW-0479">Metal-binding</keyword>
<organism evidence="7 8">
    <name type="scientific">Nocardia aurantia</name>
    <dbReference type="NCBI Taxonomy" id="2585199"/>
    <lineage>
        <taxon>Bacteria</taxon>
        <taxon>Bacillati</taxon>
        <taxon>Actinomycetota</taxon>
        <taxon>Actinomycetes</taxon>
        <taxon>Mycobacteriales</taxon>
        <taxon>Nocardiaceae</taxon>
        <taxon>Nocardia</taxon>
    </lineage>
</organism>
<dbReference type="SMART" id="SM00704">
    <property type="entry name" value="ZnF_CDGSH"/>
    <property type="match status" value="1"/>
</dbReference>
<evidence type="ECO:0000259" key="6">
    <source>
        <dbReference type="SMART" id="SM00704"/>
    </source>
</evidence>
<dbReference type="GO" id="GO:0046872">
    <property type="term" value="F:metal ion binding"/>
    <property type="evidence" value="ECO:0007669"/>
    <property type="project" value="UniProtKB-KW"/>
</dbReference>
<feature type="region of interest" description="Disordered" evidence="5">
    <location>
        <begin position="1"/>
        <end position="23"/>
    </location>
</feature>
<dbReference type="Gene3D" id="3.40.5.90">
    <property type="entry name" value="CDGSH iron-sulfur domain, mitoNEET-type"/>
    <property type="match status" value="1"/>
</dbReference>
<keyword evidence="1" id="KW-0001">2Fe-2S</keyword>
<evidence type="ECO:0000313" key="8">
    <source>
        <dbReference type="Proteomes" id="UP000431401"/>
    </source>
</evidence>
<keyword evidence="8" id="KW-1185">Reference proteome</keyword>
<evidence type="ECO:0000256" key="1">
    <source>
        <dbReference type="ARBA" id="ARBA00022714"/>
    </source>
</evidence>
<keyword evidence="4" id="KW-0411">Iron-sulfur</keyword>
<evidence type="ECO:0000256" key="5">
    <source>
        <dbReference type="SAM" id="MobiDB-lite"/>
    </source>
</evidence>
<accession>A0A7K0DQY8</accession>
<dbReference type="InterPro" id="IPR042216">
    <property type="entry name" value="MitoNEET_CISD"/>
</dbReference>
<evidence type="ECO:0000256" key="2">
    <source>
        <dbReference type="ARBA" id="ARBA00022723"/>
    </source>
</evidence>
<reference evidence="7 8" key="1">
    <citation type="submission" date="2019-10" db="EMBL/GenBank/DDBJ databases">
        <title>Nocardia macrotermitis sp. nov. and Nocardia aurantia sp. nov., isolated from the gut of fungus growing-termite Macrotermes natalensis.</title>
        <authorList>
            <person name="Benndorf R."/>
            <person name="Schwitalla J."/>
            <person name="Martin K."/>
            <person name="De Beer W."/>
            <person name="Kaster A.-K."/>
            <person name="Vollmers J."/>
            <person name="Poulsen M."/>
            <person name="Beemelmanns C."/>
        </authorList>
    </citation>
    <scope>NUCLEOTIDE SEQUENCE [LARGE SCALE GENOMIC DNA]</scope>
    <source>
        <strain evidence="7 8">RB56</strain>
    </source>
</reference>
<evidence type="ECO:0000256" key="4">
    <source>
        <dbReference type="ARBA" id="ARBA00023014"/>
    </source>
</evidence>
<protein>
    <recommendedName>
        <fullName evidence="6">Iron-binding zinc finger CDGSH type domain-containing protein</fullName>
    </recommendedName>
</protein>
<evidence type="ECO:0000256" key="3">
    <source>
        <dbReference type="ARBA" id="ARBA00023004"/>
    </source>
</evidence>
<dbReference type="Pfam" id="PF09360">
    <property type="entry name" value="zf-CDGSH"/>
    <property type="match status" value="1"/>
</dbReference>
<sequence>MPATPDESPTTEDATRRRVSMTAGGPILIEGPIRLTAADGREICCDRFLVAICTCHRSGIYPLCDTSHRRRRRVDPDS</sequence>
<dbReference type="GO" id="GO:0051537">
    <property type="term" value="F:2 iron, 2 sulfur cluster binding"/>
    <property type="evidence" value="ECO:0007669"/>
    <property type="project" value="UniProtKB-KW"/>
</dbReference>
<comment type="caution">
    <text evidence="7">The sequence shown here is derived from an EMBL/GenBank/DDBJ whole genome shotgun (WGS) entry which is preliminary data.</text>
</comment>
<dbReference type="InterPro" id="IPR018967">
    <property type="entry name" value="FeS-contain_CDGSH-typ"/>
</dbReference>
<dbReference type="EMBL" id="WEGI01000007">
    <property type="protein sequence ID" value="MQY27782.1"/>
    <property type="molecule type" value="Genomic_DNA"/>
</dbReference>
<proteinExistence type="predicted"/>
<dbReference type="GO" id="GO:0005737">
    <property type="term" value="C:cytoplasm"/>
    <property type="evidence" value="ECO:0007669"/>
    <property type="project" value="UniProtKB-ARBA"/>
</dbReference>
<gene>
    <name evidence="7" type="ORF">NRB56_33650</name>
</gene>